<comment type="caution">
    <text evidence="2">The sequence shown here is derived from an EMBL/GenBank/DDBJ whole genome shotgun (WGS) entry which is preliminary data.</text>
</comment>
<evidence type="ECO:0000313" key="2">
    <source>
        <dbReference type="EMBL" id="KAK9905204.1"/>
    </source>
</evidence>
<gene>
    <name evidence="2" type="ORF">M0R45_000400</name>
</gene>
<evidence type="ECO:0000313" key="3">
    <source>
        <dbReference type="Proteomes" id="UP001457282"/>
    </source>
</evidence>
<dbReference type="EMBL" id="JBEDUW010000169">
    <property type="protein sequence ID" value="KAK9905204.1"/>
    <property type="molecule type" value="Genomic_DNA"/>
</dbReference>
<organism evidence="2 3">
    <name type="scientific">Rubus argutus</name>
    <name type="common">Southern blackberry</name>
    <dbReference type="NCBI Taxonomy" id="59490"/>
    <lineage>
        <taxon>Eukaryota</taxon>
        <taxon>Viridiplantae</taxon>
        <taxon>Streptophyta</taxon>
        <taxon>Embryophyta</taxon>
        <taxon>Tracheophyta</taxon>
        <taxon>Spermatophyta</taxon>
        <taxon>Magnoliopsida</taxon>
        <taxon>eudicotyledons</taxon>
        <taxon>Gunneridae</taxon>
        <taxon>Pentapetalae</taxon>
        <taxon>rosids</taxon>
        <taxon>fabids</taxon>
        <taxon>Rosales</taxon>
        <taxon>Rosaceae</taxon>
        <taxon>Rosoideae</taxon>
        <taxon>Rosoideae incertae sedis</taxon>
        <taxon>Rubus</taxon>
    </lineage>
</organism>
<evidence type="ECO:0000256" key="1">
    <source>
        <dbReference type="SAM" id="MobiDB-lite"/>
    </source>
</evidence>
<sequence>MSGTDGSDAKASARGVMWERLMEGRRFLEAGSFIEGASQIPTDSSIGTTPTPGSTVERVGALVLVSQLNQGTSVPPPHAQTLVSPAPHALDGFGTKRKNKFKAWDHFTK</sequence>
<protein>
    <submittedName>
        <fullName evidence="2">Uncharacterized protein</fullName>
    </submittedName>
</protein>
<proteinExistence type="predicted"/>
<dbReference type="AlphaFoldDB" id="A0AAW1VPD0"/>
<feature type="region of interest" description="Disordered" evidence="1">
    <location>
        <begin position="71"/>
        <end position="95"/>
    </location>
</feature>
<name>A0AAW1VPD0_RUBAR</name>
<accession>A0AAW1VPD0</accession>
<dbReference type="Proteomes" id="UP001457282">
    <property type="component" value="Unassembled WGS sequence"/>
</dbReference>
<reference evidence="2 3" key="1">
    <citation type="journal article" date="2023" name="G3 (Bethesda)">
        <title>A chromosome-length genome assembly and annotation of blackberry (Rubus argutus, cv. 'Hillquist').</title>
        <authorList>
            <person name="Bruna T."/>
            <person name="Aryal R."/>
            <person name="Dudchenko O."/>
            <person name="Sargent D.J."/>
            <person name="Mead D."/>
            <person name="Buti M."/>
            <person name="Cavallini A."/>
            <person name="Hytonen T."/>
            <person name="Andres J."/>
            <person name="Pham M."/>
            <person name="Weisz D."/>
            <person name="Mascagni F."/>
            <person name="Usai G."/>
            <person name="Natali L."/>
            <person name="Bassil N."/>
            <person name="Fernandez G.E."/>
            <person name="Lomsadze A."/>
            <person name="Armour M."/>
            <person name="Olukolu B."/>
            <person name="Poorten T."/>
            <person name="Britton C."/>
            <person name="Davik J."/>
            <person name="Ashrafi H."/>
            <person name="Aiden E.L."/>
            <person name="Borodovsky M."/>
            <person name="Worthington M."/>
        </authorList>
    </citation>
    <scope>NUCLEOTIDE SEQUENCE [LARGE SCALE GENOMIC DNA]</scope>
    <source>
        <strain evidence="2">PI 553951</strain>
    </source>
</reference>
<keyword evidence="3" id="KW-1185">Reference proteome</keyword>